<dbReference type="AlphaFoldDB" id="K2IYX7"/>
<dbReference type="EMBL" id="AMRI01000033">
    <property type="protein sequence ID" value="EKE68103.1"/>
    <property type="molecule type" value="Genomic_DNA"/>
</dbReference>
<dbReference type="eggNOG" id="ENOG5031CE3">
    <property type="taxonomic scope" value="Bacteria"/>
</dbReference>
<accession>K2IYX7</accession>
<protein>
    <recommendedName>
        <fullName evidence="4">DUF304 domain-containing protein</fullName>
    </recommendedName>
</protein>
<gene>
    <name evidence="2" type="ORF">B3C1_17442</name>
</gene>
<keyword evidence="3" id="KW-1185">Reference proteome</keyword>
<reference evidence="2 3" key="1">
    <citation type="journal article" date="2012" name="J. Bacteriol.">
        <title>Genome Sequence of Gallaecimonas xiamenensis Type Strain 3-C-1.</title>
        <authorList>
            <person name="Lai Q."/>
            <person name="Wang L."/>
            <person name="Wang W."/>
            <person name="Shao Z."/>
        </authorList>
    </citation>
    <scope>NUCLEOTIDE SEQUENCE [LARGE SCALE GENOMIC DNA]</scope>
    <source>
        <strain evidence="2 3">3-C-1</strain>
    </source>
</reference>
<organism evidence="2 3">
    <name type="scientific">Gallaecimonas xiamenensis 3-C-1</name>
    <dbReference type="NCBI Taxonomy" id="745411"/>
    <lineage>
        <taxon>Bacteria</taxon>
        <taxon>Pseudomonadati</taxon>
        <taxon>Pseudomonadota</taxon>
        <taxon>Gammaproteobacteria</taxon>
        <taxon>Enterobacterales</taxon>
        <taxon>Gallaecimonadaceae</taxon>
        <taxon>Gallaecimonas</taxon>
    </lineage>
</organism>
<evidence type="ECO:0000256" key="1">
    <source>
        <dbReference type="SAM" id="Phobius"/>
    </source>
</evidence>
<evidence type="ECO:0000313" key="3">
    <source>
        <dbReference type="Proteomes" id="UP000006755"/>
    </source>
</evidence>
<name>K2IYX7_9GAMM</name>
<feature type="transmembrane region" description="Helical" evidence="1">
    <location>
        <begin position="55"/>
        <end position="76"/>
    </location>
</feature>
<keyword evidence="1" id="KW-0812">Transmembrane</keyword>
<comment type="caution">
    <text evidence="2">The sequence shown here is derived from an EMBL/GenBank/DDBJ whole genome shotgun (WGS) entry which is preliminary data.</text>
</comment>
<dbReference type="STRING" id="745411.B3C1_17442"/>
<dbReference type="PROSITE" id="PS51257">
    <property type="entry name" value="PROKAR_LIPOPROTEIN"/>
    <property type="match status" value="1"/>
</dbReference>
<dbReference type="Proteomes" id="UP000006755">
    <property type="component" value="Unassembled WGS sequence"/>
</dbReference>
<dbReference type="RefSeq" id="WP_008486451.1">
    <property type="nucleotide sequence ID" value="NZ_AMRI01000033.1"/>
</dbReference>
<proteinExistence type="predicted"/>
<feature type="transmembrane region" description="Helical" evidence="1">
    <location>
        <begin position="12"/>
        <end position="30"/>
    </location>
</feature>
<evidence type="ECO:0000313" key="2">
    <source>
        <dbReference type="EMBL" id="EKE68103.1"/>
    </source>
</evidence>
<sequence length="167" mass="17775">MDDIRLPYKTGNLKLIGAMGLFGACAALIGREAATNDRGLILNHLLEFSAQGATLFYWALAGAALLFVLLAALALVKNNLSKRELVLTGTYLEAPKNGISNRLVRVQYSAITDLVLQQVQGIQLLKISHTQGKLTLASSMLPGKEAFAQVLAAIEARVATQGGEAKV</sequence>
<keyword evidence="1" id="KW-1133">Transmembrane helix</keyword>
<dbReference type="OrthoDB" id="5518778at2"/>
<keyword evidence="1" id="KW-0472">Membrane</keyword>
<evidence type="ECO:0008006" key="4">
    <source>
        <dbReference type="Google" id="ProtNLM"/>
    </source>
</evidence>